<sequence>MRRVSAGQRPNTWPLQRGGAHLQRRRPRGRSGGQQAHHQRLRELVRQRDEHILVLTET</sequence>
<organism evidence="2 3">
    <name type="scientific">Nesidiocoris tenuis</name>
    <dbReference type="NCBI Taxonomy" id="355587"/>
    <lineage>
        <taxon>Eukaryota</taxon>
        <taxon>Metazoa</taxon>
        <taxon>Ecdysozoa</taxon>
        <taxon>Arthropoda</taxon>
        <taxon>Hexapoda</taxon>
        <taxon>Insecta</taxon>
        <taxon>Pterygota</taxon>
        <taxon>Neoptera</taxon>
        <taxon>Paraneoptera</taxon>
        <taxon>Hemiptera</taxon>
        <taxon>Heteroptera</taxon>
        <taxon>Panheteroptera</taxon>
        <taxon>Cimicomorpha</taxon>
        <taxon>Miridae</taxon>
        <taxon>Dicyphina</taxon>
        <taxon>Nesidiocoris</taxon>
    </lineage>
</organism>
<reference evidence="2 3" key="1">
    <citation type="submission" date="2020-02" db="EMBL/GenBank/DDBJ databases">
        <authorList>
            <person name="Ferguson B K."/>
        </authorList>
    </citation>
    <scope>NUCLEOTIDE SEQUENCE [LARGE SCALE GENOMIC DNA]</scope>
</reference>
<protein>
    <submittedName>
        <fullName evidence="2">Uncharacterized protein</fullName>
    </submittedName>
</protein>
<dbReference type="EMBL" id="CADCXU010009893">
    <property type="protein sequence ID" value="CAB0000771.1"/>
    <property type="molecule type" value="Genomic_DNA"/>
</dbReference>
<feature type="region of interest" description="Disordered" evidence="1">
    <location>
        <begin position="1"/>
        <end position="40"/>
    </location>
</feature>
<dbReference type="AlphaFoldDB" id="A0A6H5GFB5"/>
<gene>
    <name evidence="2" type="ORF">NTEN_LOCUS6558</name>
</gene>
<evidence type="ECO:0000256" key="1">
    <source>
        <dbReference type="SAM" id="MobiDB-lite"/>
    </source>
</evidence>
<keyword evidence="3" id="KW-1185">Reference proteome</keyword>
<accession>A0A6H5GFB5</accession>
<proteinExistence type="predicted"/>
<name>A0A6H5GFB5_9HEMI</name>
<evidence type="ECO:0000313" key="3">
    <source>
        <dbReference type="Proteomes" id="UP000479000"/>
    </source>
</evidence>
<evidence type="ECO:0000313" key="2">
    <source>
        <dbReference type="EMBL" id="CAB0000771.1"/>
    </source>
</evidence>
<dbReference type="Proteomes" id="UP000479000">
    <property type="component" value="Unassembled WGS sequence"/>
</dbReference>